<reference evidence="2" key="1">
    <citation type="submission" date="2020-12" db="EMBL/GenBank/DDBJ databases">
        <title>Metabolic potential, ecology and presence of endohyphal bacteria is reflected in genomic diversity of Mucoromycotina.</title>
        <authorList>
            <person name="Muszewska A."/>
            <person name="Okrasinska A."/>
            <person name="Steczkiewicz K."/>
            <person name="Drgas O."/>
            <person name="Orlowska M."/>
            <person name="Perlinska-Lenart U."/>
            <person name="Aleksandrzak-Piekarczyk T."/>
            <person name="Szatraj K."/>
            <person name="Zielenkiewicz U."/>
            <person name="Pilsyk S."/>
            <person name="Malc E."/>
            <person name="Mieczkowski P."/>
            <person name="Kruszewska J.S."/>
            <person name="Biernat P."/>
            <person name="Pawlowska J."/>
        </authorList>
    </citation>
    <scope>NUCLEOTIDE SEQUENCE</scope>
    <source>
        <strain evidence="2">WA0000051536</strain>
    </source>
</reference>
<keyword evidence="3" id="KW-1185">Reference proteome</keyword>
<gene>
    <name evidence="2" type="ORF">INT44_004905</name>
</gene>
<organism evidence="2 3">
    <name type="scientific">Umbelopsis vinacea</name>
    <dbReference type="NCBI Taxonomy" id="44442"/>
    <lineage>
        <taxon>Eukaryota</taxon>
        <taxon>Fungi</taxon>
        <taxon>Fungi incertae sedis</taxon>
        <taxon>Mucoromycota</taxon>
        <taxon>Mucoromycotina</taxon>
        <taxon>Umbelopsidomycetes</taxon>
        <taxon>Umbelopsidales</taxon>
        <taxon>Umbelopsidaceae</taxon>
        <taxon>Umbelopsis</taxon>
    </lineage>
</organism>
<dbReference type="AlphaFoldDB" id="A0A8H7Q7F0"/>
<evidence type="ECO:0000259" key="1">
    <source>
        <dbReference type="Pfam" id="PF03732"/>
    </source>
</evidence>
<proteinExistence type="predicted"/>
<dbReference type="Proteomes" id="UP000612746">
    <property type="component" value="Unassembled WGS sequence"/>
</dbReference>
<dbReference type="InterPro" id="IPR005162">
    <property type="entry name" value="Retrotrans_gag_dom"/>
</dbReference>
<comment type="caution">
    <text evidence="2">The sequence shown here is derived from an EMBL/GenBank/DDBJ whole genome shotgun (WGS) entry which is preliminary data.</text>
</comment>
<feature type="domain" description="Retrotransposon gag" evidence="1">
    <location>
        <begin position="28"/>
        <end position="90"/>
    </location>
</feature>
<name>A0A8H7Q7F0_9FUNG</name>
<dbReference type="OrthoDB" id="2250058at2759"/>
<protein>
    <recommendedName>
        <fullName evidence="1">Retrotransposon gag domain-containing protein</fullName>
    </recommendedName>
</protein>
<dbReference type="Pfam" id="PF03732">
    <property type="entry name" value="Retrotrans_gag"/>
    <property type="match status" value="1"/>
</dbReference>
<evidence type="ECO:0000313" key="2">
    <source>
        <dbReference type="EMBL" id="KAG2187233.1"/>
    </source>
</evidence>
<dbReference type="EMBL" id="JAEPRA010000003">
    <property type="protein sequence ID" value="KAG2187233.1"/>
    <property type="molecule type" value="Genomic_DNA"/>
</dbReference>
<accession>A0A8H7Q7F0</accession>
<sequence>MNELPRAVHVANPASFTGRKEQEEIDDRTSYKGCSRTEFKTTNSQFLARRQLEQIKQTRSIAEYIAAFRRIMEELPKMHEDAIFAFTDGLLYETRKQVLYGDPSSLEAAYRYAERVNMILTSVRGRDLPVAPIAIARTSRPAETFKQNQATTMEMDLPCKLINGKVNSVMQRSNFSPRKDREAGPIECVSLLP</sequence>
<evidence type="ECO:0000313" key="3">
    <source>
        <dbReference type="Proteomes" id="UP000612746"/>
    </source>
</evidence>